<keyword evidence="3" id="KW-0418">Kinase</keyword>
<dbReference type="PANTHER" id="PTHR34220:SF7">
    <property type="entry name" value="SENSOR HISTIDINE KINASE YPDA"/>
    <property type="match status" value="1"/>
</dbReference>
<dbReference type="GO" id="GO:0016020">
    <property type="term" value="C:membrane"/>
    <property type="evidence" value="ECO:0007669"/>
    <property type="project" value="InterPro"/>
</dbReference>
<proteinExistence type="predicted"/>
<gene>
    <name evidence="3" type="ORF">SAMN05421788_10798</name>
</gene>
<dbReference type="PANTHER" id="PTHR34220">
    <property type="entry name" value="SENSOR HISTIDINE KINASE YPDA"/>
    <property type="match status" value="1"/>
</dbReference>
<keyword evidence="4" id="KW-1185">Reference proteome</keyword>
<sequence>MPCITAKKAGLSISLTIYRFFGSDKKGCPSFPSMKTRVNTILIHFLFLAVFFYAPIVLRPDFAENIMPQNWQMIMIVNNMLAVMVFYVNYYLLIPRFVFHRRYFSYIIYALSMVASGLFLPSLINLIFSIFSYPISQSYSFHLIAGPLIIMFGMSFALAFALRFSGEWQRMRQEKAEMQNEMRTAELMSLKKQLNPHFFFNTLNGIYAMIIKNSPLASKAVLHLSNMMRYVLYDSDCNSIELSREVKYIVDYIEMQKMRISDNNHVHFSVSGELTDTSILPLIFIPFVENAFKYGISADDETSILITIERCPESLIFTCKNDVVAHKNQTTHSGIGIKNTRKRLEMTYPRKHELHTLQLVNKFLVTLNIDLSC</sequence>
<dbReference type="OrthoDB" id="9792992at2"/>
<dbReference type="Pfam" id="PF06580">
    <property type="entry name" value="His_kinase"/>
    <property type="match status" value="1"/>
</dbReference>
<name>A0A173MG30_9BACT</name>
<keyword evidence="1" id="KW-0472">Membrane</keyword>
<feature type="transmembrane region" description="Helical" evidence="1">
    <location>
        <begin position="139"/>
        <end position="162"/>
    </location>
</feature>
<evidence type="ECO:0000313" key="4">
    <source>
        <dbReference type="Proteomes" id="UP000186917"/>
    </source>
</evidence>
<evidence type="ECO:0000313" key="3">
    <source>
        <dbReference type="EMBL" id="SIT26958.1"/>
    </source>
</evidence>
<keyword evidence="3" id="KW-0808">Transferase</keyword>
<keyword evidence="1" id="KW-1133">Transmembrane helix</keyword>
<dbReference type="InterPro" id="IPR010559">
    <property type="entry name" value="Sig_transdc_His_kin_internal"/>
</dbReference>
<dbReference type="Proteomes" id="UP000186917">
    <property type="component" value="Unassembled WGS sequence"/>
</dbReference>
<dbReference type="Gene3D" id="3.30.565.10">
    <property type="entry name" value="Histidine kinase-like ATPase, C-terminal domain"/>
    <property type="match status" value="1"/>
</dbReference>
<accession>A0A173MG30</accession>
<organism evidence="3 4">
    <name type="scientific">Filimonas lacunae</name>
    <dbReference type="NCBI Taxonomy" id="477680"/>
    <lineage>
        <taxon>Bacteria</taxon>
        <taxon>Pseudomonadati</taxon>
        <taxon>Bacteroidota</taxon>
        <taxon>Chitinophagia</taxon>
        <taxon>Chitinophagales</taxon>
        <taxon>Chitinophagaceae</taxon>
        <taxon>Filimonas</taxon>
    </lineage>
</organism>
<feature type="transmembrane region" description="Helical" evidence="1">
    <location>
        <begin position="70"/>
        <end position="94"/>
    </location>
</feature>
<dbReference type="KEGG" id="fln:FLA_2456"/>
<dbReference type="InterPro" id="IPR050640">
    <property type="entry name" value="Bact_2-comp_sensor_kinase"/>
</dbReference>
<feature type="transmembrane region" description="Helical" evidence="1">
    <location>
        <begin position="106"/>
        <end position="133"/>
    </location>
</feature>
<reference evidence="4" key="1">
    <citation type="submission" date="2017-01" db="EMBL/GenBank/DDBJ databases">
        <authorList>
            <person name="Varghese N."/>
            <person name="Submissions S."/>
        </authorList>
    </citation>
    <scope>NUCLEOTIDE SEQUENCE [LARGE SCALE GENOMIC DNA]</scope>
    <source>
        <strain evidence="4">DSM 21054</strain>
    </source>
</reference>
<evidence type="ECO:0000256" key="1">
    <source>
        <dbReference type="SAM" id="Phobius"/>
    </source>
</evidence>
<dbReference type="GO" id="GO:0000155">
    <property type="term" value="F:phosphorelay sensor kinase activity"/>
    <property type="evidence" value="ECO:0007669"/>
    <property type="project" value="InterPro"/>
</dbReference>
<evidence type="ECO:0000259" key="2">
    <source>
        <dbReference type="Pfam" id="PF06580"/>
    </source>
</evidence>
<protein>
    <submittedName>
        <fullName evidence="3">Histidine kinase</fullName>
    </submittedName>
</protein>
<dbReference type="InterPro" id="IPR036890">
    <property type="entry name" value="HATPase_C_sf"/>
</dbReference>
<dbReference type="EMBL" id="FTOR01000007">
    <property type="protein sequence ID" value="SIT26958.1"/>
    <property type="molecule type" value="Genomic_DNA"/>
</dbReference>
<dbReference type="SUPFAM" id="SSF55874">
    <property type="entry name" value="ATPase domain of HSP90 chaperone/DNA topoisomerase II/histidine kinase"/>
    <property type="match status" value="1"/>
</dbReference>
<feature type="domain" description="Signal transduction histidine kinase internal region" evidence="2">
    <location>
        <begin position="185"/>
        <end position="262"/>
    </location>
</feature>
<keyword evidence="1" id="KW-0812">Transmembrane</keyword>
<dbReference type="STRING" id="477680.SAMN05421788_10798"/>
<feature type="transmembrane region" description="Helical" evidence="1">
    <location>
        <begin position="41"/>
        <end position="58"/>
    </location>
</feature>
<dbReference type="AlphaFoldDB" id="A0A173MG30"/>